<comment type="caution">
    <text evidence="1">The sequence shown here is derived from an EMBL/GenBank/DDBJ whole genome shotgun (WGS) entry which is preliminary data.</text>
</comment>
<name>A0ABW1AEQ1_9ACTN</name>
<keyword evidence="2" id="KW-1185">Reference proteome</keyword>
<dbReference type="RefSeq" id="WP_378289601.1">
    <property type="nucleotide sequence ID" value="NZ_JBHSON010000101.1"/>
</dbReference>
<reference evidence="2" key="1">
    <citation type="journal article" date="2019" name="Int. J. Syst. Evol. Microbiol.">
        <title>The Global Catalogue of Microorganisms (GCM) 10K type strain sequencing project: providing services to taxonomists for standard genome sequencing and annotation.</title>
        <authorList>
            <consortium name="The Broad Institute Genomics Platform"/>
            <consortium name="The Broad Institute Genome Sequencing Center for Infectious Disease"/>
            <person name="Wu L."/>
            <person name="Ma J."/>
        </authorList>
    </citation>
    <scope>NUCLEOTIDE SEQUENCE [LARGE SCALE GENOMIC DNA]</scope>
    <source>
        <strain evidence="2">KCTC 42087</strain>
    </source>
</reference>
<organism evidence="1 2">
    <name type="scientific">Actinomadura rugatobispora</name>
    <dbReference type="NCBI Taxonomy" id="1994"/>
    <lineage>
        <taxon>Bacteria</taxon>
        <taxon>Bacillati</taxon>
        <taxon>Actinomycetota</taxon>
        <taxon>Actinomycetes</taxon>
        <taxon>Streptosporangiales</taxon>
        <taxon>Thermomonosporaceae</taxon>
        <taxon>Actinomadura</taxon>
    </lineage>
</organism>
<dbReference type="Proteomes" id="UP001596074">
    <property type="component" value="Unassembled WGS sequence"/>
</dbReference>
<accession>A0ABW1AEQ1</accession>
<evidence type="ECO:0000313" key="1">
    <source>
        <dbReference type="EMBL" id="MFC5753016.1"/>
    </source>
</evidence>
<proteinExistence type="predicted"/>
<gene>
    <name evidence="1" type="ORF">ACFPZN_46005</name>
</gene>
<evidence type="ECO:0000313" key="2">
    <source>
        <dbReference type="Proteomes" id="UP001596074"/>
    </source>
</evidence>
<dbReference type="EMBL" id="JBHSON010000101">
    <property type="protein sequence ID" value="MFC5753016.1"/>
    <property type="molecule type" value="Genomic_DNA"/>
</dbReference>
<protein>
    <submittedName>
        <fullName evidence="1">Uncharacterized protein</fullName>
    </submittedName>
</protein>
<sequence>MSDTFLQRVDAMVRAATAEDQAFSDLMPQVMNESQGLPPVVLNLATMKMGEGIAAAPPNLGCWLAIMAGAWVENGATAFGVDEPVLARTIEVATASAEFAGAWRTATGGTPPSPDGQPSQEIVDTVGPHLPDPVGAMMAWFSMERFALSANTMLSRSPGLRAGVADREAKAALTGGLAEHCEKMGWVALLLRVIDGERLLVLDRASRQGWTVTIGGIGDNFQLHTLLAGALQGRPGGMPGTPPAPEIVACFLDAETPPGRPIVTSPWNLVDAHGEWIYNEGVPADIPAVNGTRVVVLDPPSYERHFPAGRKHPMMTAALSVDGMHYPEDLAGWWPHVAPAKNPVGA</sequence>